<accession>A0A072TUD8</accession>
<gene>
    <name evidence="1" type="ordered locus">MTR_8g098960</name>
</gene>
<keyword evidence="3" id="KW-1185">Reference proteome</keyword>
<reference evidence="1 3" key="2">
    <citation type="journal article" date="2014" name="BMC Genomics">
        <title>An improved genome release (version Mt4.0) for the model legume Medicago truncatula.</title>
        <authorList>
            <person name="Tang H."/>
            <person name="Krishnakumar V."/>
            <person name="Bidwell S."/>
            <person name="Rosen B."/>
            <person name="Chan A."/>
            <person name="Zhou S."/>
            <person name="Gentzbittel L."/>
            <person name="Childs K.L."/>
            <person name="Yandell M."/>
            <person name="Gundlach H."/>
            <person name="Mayer K.F."/>
            <person name="Schwartz D.C."/>
            <person name="Town C.D."/>
        </authorList>
    </citation>
    <scope>GENOME REANNOTATION</scope>
    <source>
        <strain evidence="1">A17</strain>
        <strain evidence="2 3">cv. Jemalong A17</strain>
    </source>
</reference>
<organism evidence="1 3">
    <name type="scientific">Medicago truncatula</name>
    <name type="common">Barrel medic</name>
    <name type="synonym">Medicago tribuloides</name>
    <dbReference type="NCBI Taxonomy" id="3880"/>
    <lineage>
        <taxon>Eukaryota</taxon>
        <taxon>Viridiplantae</taxon>
        <taxon>Streptophyta</taxon>
        <taxon>Embryophyta</taxon>
        <taxon>Tracheophyta</taxon>
        <taxon>Spermatophyta</taxon>
        <taxon>Magnoliopsida</taxon>
        <taxon>eudicotyledons</taxon>
        <taxon>Gunneridae</taxon>
        <taxon>Pentapetalae</taxon>
        <taxon>rosids</taxon>
        <taxon>fabids</taxon>
        <taxon>Fabales</taxon>
        <taxon>Fabaceae</taxon>
        <taxon>Papilionoideae</taxon>
        <taxon>50 kb inversion clade</taxon>
        <taxon>NPAAA clade</taxon>
        <taxon>Hologalegina</taxon>
        <taxon>IRL clade</taxon>
        <taxon>Trifolieae</taxon>
        <taxon>Medicago</taxon>
    </lineage>
</organism>
<evidence type="ECO:0000313" key="2">
    <source>
        <dbReference type="EnsemblPlants" id="KEH21144"/>
    </source>
</evidence>
<dbReference type="EMBL" id="CM001224">
    <property type="protein sequence ID" value="KEH21144.1"/>
    <property type="molecule type" value="Genomic_DNA"/>
</dbReference>
<evidence type="ECO:0000313" key="1">
    <source>
        <dbReference type="EMBL" id="KEH21144.1"/>
    </source>
</evidence>
<evidence type="ECO:0000313" key="3">
    <source>
        <dbReference type="Proteomes" id="UP000002051"/>
    </source>
</evidence>
<dbReference type="AlphaFoldDB" id="A0A072TUD8"/>
<protein>
    <submittedName>
        <fullName evidence="1 2">Uncharacterized protein</fullName>
    </submittedName>
</protein>
<reference evidence="1 3" key="1">
    <citation type="journal article" date="2011" name="Nature">
        <title>The Medicago genome provides insight into the evolution of rhizobial symbioses.</title>
        <authorList>
            <person name="Young N.D."/>
            <person name="Debelle F."/>
            <person name="Oldroyd G.E."/>
            <person name="Geurts R."/>
            <person name="Cannon S.B."/>
            <person name="Udvardi M.K."/>
            <person name="Benedito V.A."/>
            <person name="Mayer K.F."/>
            <person name="Gouzy J."/>
            <person name="Schoof H."/>
            <person name="Van de Peer Y."/>
            <person name="Proost S."/>
            <person name="Cook D.R."/>
            <person name="Meyers B.C."/>
            <person name="Spannagl M."/>
            <person name="Cheung F."/>
            <person name="De Mita S."/>
            <person name="Krishnakumar V."/>
            <person name="Gundlach H."/>
            <person name="Zhou S."/>
            <person name="Mudge J."/>
            <person name="Bharti A.K."/>
            <person name="Murray J.D."/>
            <person name="Naoumkina M.A."/>
            <person name="Rosen B."/>
            <person name="Silverstein K.A."/>
            <person name="Tang H."/>
            <person name="Rombauts S."/>
            <person name="Zhao P.X."/>
            <person name="Zhou P."/>
            <person name="Barbe V."/>
            <person name="Bardou P."/>
            <person name="Bechner M."/>
            <person name="Bellec A."/>
            <person name="Berger A."/>
            <person name="Berges H."/>
            <person name="Bidwell S."/>
            <person name="Bisseling T."/>
            <person name="Choisne N."/>
            <person name="Couloux A."/>
            <person name="Denny R."/>
            <person name="Deshpande S."/>
            <person name="Dai X."/>
            <person name="Doyle J.J."/>
            <person name="Dudez A.M."/>
            <person name="Farmer A.D."/>
            <person name="Fouteau S."/>
            <person name="Franken C."/>
            <person name="Gibelin C."/>
            <person name="Gish J."/>
            <person name="Goldstein S."/>
            <person name="Gonzalez A.J."/>
            <person name="Green P.J."/>
            <person name="Hallab A."/>
            <person name="Hartog M."/>
            <person name="Hua A."/>
            <person name="Humphray S.J."/>
            <person name="Jeong D.H."/>
            <person name="Jing Y."/>
            <person name="Jocker A."/>
            <person name="Kenton S.M."/>
            <person name="Kim D.J."/>
            <person name="Klee K."/>
            <person name="Lai H."/>
            <person name="Lang C."/>
            <person name="Lin S."/>
            <person name="Macmil S.L."/>
            <person name="Magdelenat G."/>
            <person name="Matthews L."/>
            <person name="McCorrison J."/>
            <person name="Monaghan E.L."/>
            <person name="Mun J.H."/>
            <person name="Najar F.Z."/>
            <person name="Nicholson C."/>
            <person name="Noirot C."/>
            <person name="O'Bleness M."/>
            <person name="Paule C.R."/>
            <person name="Poulain J."/>
            <person name="Prion F."/>
            <person name="Qin B."/>
            <person name="Qu C."/>
            <person name="Retzel E.F."/>
            <person name="Riddle C."/>
            <person name="Sallet E."/>
            <person name="Samain S."/>
            <person name="Samson N."/>
            <person name="Sanders I."/>
            <person name="Saurat O."/>
            <person name="Scarpelli C."/>
            <person name="Schiex T."/>
            <person name="Segurens B."/>
            <person name="Severin A.J."/>
            <person name="Sherrier D.J."/>
            <person name="Shi R."/>
            <person name="Sims S."/>
            <person name="Singer S.R."/>
            <person name="Sinharoy S."/>
            <person name="Sterck L."/>
            <person name="Viollet A."/>
            <person name="Wang B.B."/>
            <person name="Wang K."/>
            <person name="Wang M."/>
            <person name="Wang X."/>
            <person name="Warfsmann J."/>
            <person name="Weissenbach J."/>
            <person name="White D.D."/>
            <person name="White J.D."/>
            <person name="Wiley G.B."/>
            <person name="Wincker P."/>
            <person name="Xing Y."/>
            <person name="Yang L."/>
            <person name="Yao Z."/>
            <person name="Ying F."/>
            <person name="Zhai J."/>
            <person name="Zhou L."/>
            <person name="Zuber A."/>
            <person name="Denarie J."/>
            <person name="Dixon R.A."/>
            <person name="May G.D."/>
            <person name="Schwartz D.C."/>
            <person name="Rogers J."/>
            <person name="Quetier F."/>
            <person name="Town C.D."/>
            <person name="Roe B.A."/>
        </authorList>
    </citation>
    <scope>NUCLEOTIDE SEQUENCE [LARGE SCALE GENOMIC DNA]</scope>
    <source>
        <strain evidence="1">A17</strain>
        <strain evidence="2 3">cv. Jemalong A17</strain>
    </source>
</reference>
<reference evidence="2" key="3">
    <citation type="submission" date="2015-04" db="UniProtKB">
        <authorList>
            <consortium name="EnsemblPlants"/>
        </authorList>
    </citation>
    <scope>IDENTIFICATION</scope>
    <source>
        <strain evidence="2">cv. Jemalong A17</strain>
    </source>
</reference>
<sequence>MGIGVGIGQALIGLSLAYEINHKPEPDLWLIIGRFSKSGLTYLKVWTGLKAYLKTYFTLRPSNSSFGLLNSSTC</sequence>
<dbReference type="HOGENOM" id="CLU_2641840_0_0_1"/>
<name>A0A072TUD8_MEDTR</name>
<dbReference type="EnsemblPlants" id="KEH21144">
    <property type="protein sequence ID" value="KEH21144"/>
    <property type="gene ID" value="MTR_8g098960"/>
</dbReference>
<proteinExistence type="predicted"/>
<dbReference type="Proteomes" id="UP000002051">
    <property type="component" value="Chromosome 8"/>
</dbReference>